<organism evidence="3 4">
    <name type="scientific">Actinoallomurus spadix</name>
    <dbReference type="NCBI Taxonomy" id="79912"/>
    <lineage>
        <taxon>Bacteria</taxon>
        <taxon>Bacillati</taxon>
        <taxon>Actinomycetota</taxon>
        <taxon>Actinomycetes</taxon>
        <taxon>Streptosporangiales</taxon>
        <taxon>Thermomonosporaceae</taxon>
        <taxon>Actinoallomurus</taxon>
    </lineage>
</organism>
<comment type="caution">
    <text evidence="3">The sequence shown here is derived from an EMBL/GenBank/DDBJ whole genome shotgun (WGS) entry which is preliminary data.</text>
</comment>
<dbReference type="InterPro" id="IPR007372">
    <property type="entry name" value="Lipid/polyisoprenoid-bd_YceI"/>
</dbReference>
<accession>A0ABN0XNN6</accession>
<dbReference type="EMBL" id="BAAABM010000066">
    <property type="protein sequence ID" value="GAA0368944.1"/>
    <property type="molecule type" value="Genomic_DNA"/>
</dbReference>
<feature type="domain" description="Lipid/polyisoprenoid-binding YceI-like" evidence="2">
    <location>
        <begin position="7"/>
        <end position="181"/>
    </location>
</feature>
<dbReference type="SMART" id="SM00867">
    <property type="entry name" value="YceI"/>
    <property type="match status" value="1"/>
</dbReference>
<protein>
    <submittedName>
        <fullName evidence="3">YceI family protein</fullName>
    </submittedName>
</protein>
<dbReference type="Pfam" id="PF04264">
    <property type="entry name" value="YceI"/>
    <property type="match status" value="1"/>
</dbReference>
<keyword evidence="4" id="KW-1185">Reference proteome</keyword>
<name>A0ABN0XNN6_9ACTN</name>
<dbReference type="PANTHER" id="PTHR34406">
    <property type="entry name" value="PROTEIN YCEI"/>
    <property type="match status" value="1"/>
</dbReference>
<evidence type="ECO:0000313" key="3">
    <source>
        <dbReference type="EMBL" id="GAA0368944.1"/>
    </source>
</evidence>
<dbReference type="InterPro" id="IPR036761">
    <property type="entry name" value="TTHA0802/YceI-like_sf"/>
</dbReference>
<evidence type="ECO:0000259" key="2">
    <source>
        <dbReference type="SMART" id="SM00867"/>
    </source>
</evidence>
<sequence length="186" mass="19977">MALRTGTYALGPDAGRLLLRTSRSGVGRKVGHDLTIEVTRWSGEAVVDPADPTSLSVNVDAEADSLRVREGTGGVKPLTDSDRAEIEKNARQKILHAADHPLISFRSTGAQGSPESFTLTGELTIMGRTRPLTVSGAVEDDRVRGRATVVQTEWGIKPYSALLGALRLADEVEVEFDLALRTVTSR</sequence>
<evidence type="ECO:0000313" key="4">
    <source>
        <dbReference type="Proteomes" id="UP001501822"/>
    </source>
</evidence>
<dbReference type="SUPFAM" id="SSF101874">
    <property type="entry name" value="YceI-like"/>
    <property type="match status" value="1"/>
</dbReference>
<dbReference type="PANTHER" id="PTHR34406:SF1">
    <property type="entry name" value="PROTEIN YCEI"/>
    <property type="match status" value="1"/>
</dbReference>
<proteinExistence type="inferred from homology"/>
<evidence type="ECO:0000256" key="1">
    <source>
        <dbReference type="ARBA" id="ARBA00008812"/>
    </source>
</evidence>
<gene>
    <name evidence="3" type="ORF">GCM10010151_68590</name>
</gene>
<dbReference type="Proteomes" id="UP001501822">
    <property type="component" value="Unassembled WGS sequence"/>
</dbReference>
<reference evidence="3 4" key="1">
    <citation type="journal article" date="2019" name="Int. J. Syst. Evol. Microbiol.">
        <title>The Global Catalogue of Microorganisms (GCM) 10K type strain sequencing project: providing services to taxonomists for standard genome sequencing and annotation.</title>
        <authorList>
            <consortium name="The Broad Institute Genomics Platform"/>
            <consortium name="The Broad Institute Genome Sequencing Center for Infectious Disease"/>
            <person name="Wu L."/>
            <person name="Ma J."/>
        </authorList>
    </citation>
    <scope>NUCLEOTIDE SEQUENCE [LARGE SCALE GENOMIC DNA]</scope>
    <source>
        <strain evidence="3 4">JCM 3146</strain>
    </source>
</reference>
<dbReference type="Gene3D" id="2.40.128.110">
    <property type="entry name" value="Lipid/polyisoprenoid-binding, YceI-like"/>
    <property type="match status" value="1"/>
</dbReference>
<dbReference type="RefSeq" id="WP_252810765.1">
    <property type="nucleotide sequence ID" value="NZ_BAAABM010000066.1"/>
</dbReference>
<comment type="similarity">
    <text evidence="1">Belongs to the UPF0312 family.</text>
</comment>